<sequence>MAAASLALPGFHGEHGHHVDYYAHPQYKFDYGVSDHKTGDMKNQWETRDGDVVKGGYSLHEADGTIRQVEYTADKHNGFNAVVKRIGKAVHPHVVHHHGGHYGGAVGGHYGGASSFANGNNFAYGHHGGHHY</sequence>
<protein>
    <submittedName>
        <fullName evidence="3">Uncharacterized protein</fullName>
    </submittedName>
</protein>
<dbReference type="InterPro" id="IPR051217">
    <property type="entry name" value="Insect_Cuticle_Struc_Prot"/>
</dbReference>
<evidence type="ECO:0000313" key="3">
    <source>
        <dbReference type="EMBL" id="KAG8237011.1"/>
    </source>
</evidence>
<dbReference type="Pfam" id="PF00379">
    <property type="entry name" value="Chitin_bind_4"/>
    <property type="match status" value="1"/>
</dbReference>
<keyword evidence="1 2" id="KW-0193">Cuticle</keyword>
<dbReference type="PROSITE" id="PS00233">
    <property type="entry name" value="CHIT_BIND_RR_1"/>
    <property type="match status" value="1"/>
</dbReference>
<dbReference type="PRINTS" id="PR00947">
    <property type="entry name" value="CUTICLE"/>
</dbReference>
<accession>A0A8K0KNJ7</accession>
<evidence type="ECO:0000313" key="4">
    <source>
        <dbReference type="Proteomes" id="UP000792457"/>
    </source>
</evidence>
<reference evidence="3" key="2">
    <citation type="submission" date="2017-10" db="EMBL/GenBank/DDBJ databases">
        <title>Ladona fulva Genome sequencing and assembly.</title>
        <authorList>
            <person name="Murali S."/>
            <person name="Richards S."/>
            <person name="Bandaranaike D."/>
            <person name="Bellair M."/>
            <person name="Blankenburg K."/>
            <person name="Chao H."/>
            <person name="Dinh H."/>
            <person name="Doddapaneni H."/>
            <person name="Dugan-Rocha S."/>
            <person name="Elkadiri S."/>
            <person name="Gnanaolivu R."/>
            <person name="Hernandez B."/>
            <person name="Skinner E."/>
            <person name="Javaid M."/>
            <person name="Lee S."/>
            <person name="Li M."/>
            <person name="Ming W."/>
            <person name="Munidasa M."/>
            <person name="Muniz J."/>
            <person name="Nguyen L."/>
            <person name="Hughes D."/>
            <person name="Osuji N."/>
            <person name="Pu L.-L."/>
            <person name="Puazo M."/>
            <person name="Qu C."/>
            <person name="Quiroz J."/>
            <person name="Raj R."/>
            <person name="Weissenberger G."/>
            <person name="Xin Y."/>
            <person name="Zou X."/>
            <person name="Han Y."/>
            <person name="Worley K."/>
            <person name="Muzny D."/>
            <person name="Gibbs R."/>
        </authorList>
    </citation>
    <scope>NUCLEOTIDE SEQUENCE</scope>
    <source>
        <strain evidence="3">Sampled in the wild</strain>
    </source>
</reference>
<dbReference type="PANTHER" id="PTHR12236:SF76">
    <property type="entry name" value="ADULT-SPECIFIC CUTICULAR PROTEIN ACP-20-LIKE PROTEIN"/>
    <property type="match status" value="1"/>
</dbReference>
<dbReference type="PROSITE" id="PS51155">
    <property type="entry name" value="CHIT_BIND_RR_2"/>
    <property type="match status" value="1"/>
</dbReference>
<dbReference type="GO" id="GO:0031012">
    <property type="term" value="C:extracellular matrix"/>
    <property type="evidence" value="ECO:0007669"/>
    <property type="project" value="TreeGrafter"/>
</dbReference>
<dbReference type="InterPro" id="IPR000618">
    <property type="entry name" value="Insect_cuticle"/>
</dbReference>
<evidence type="ECO:0000256" key="1">
    <source>
        <dbReference type="ARBA" id="ARBA00022460"/>
    </source>
</evidence>
<dbReference type="Proteomes" id="UP000792457">
    <property type="component" value="Unassembled WGS sequence"/>
</dbReference>
<comment type="caution">
    <text evidence="3">The sequence shown here is derived from an EMBL/GenBank/DDBJ whole genome shotgun (WGS) entry which is preliminary data.</text>
</comment>
<dbReference type="EMBL" id="KZ309112">
    <property type="protein sequence ID" value="KAG8237011.1"/>
    <property type="molecule type" value="Genomic_DNA"/>
</dbReference>
<dbReference type="GO" id="GO:0042302">
    <property type="term" value="F:structural constituent of cuticle"/>
    <property type="evidence" value="ECO:0007669"/>
    <property type="project" value="UniProtKB-UniRule"/>
</dbReference>
<keyword evidence="4" id="KW-1185">Reference proteome</keyword>
<dbReference type="OrthoDB" id="6348134at2759"/>
<organism evidence="3 4">
    <name type="scientific">Ladona fulva</name>
    <name type="common">Scarce chaser dragonfly</name>
    <name type="synonym">Libellula fulva</name>
    <dbReference type="NCBI Taxonomy" id="123851"/>
    <lineage>
        <taxon>Eukaryota</taxon>
        <taxon>Metazoa</taxon>
        <taxon>Ecdysozoa</taxon>
        <taxon>Arthropoda</taxon>
        <taxon>Hexapoda</taxon>
        <taxon>Insecta</taxon>
        <taxon>Pterygota</taxon>
        <taxon>Palaeoptera</taxon>
        <taxon>Odonata</taxon>
        <taxon>Epiprocta</taxon>
        <taxon>Anisoptera</taxon>
        <taxon>Libelluloidea</taxon>
        <taxon>Libellulidae</taxon>
        <taxon>Ladona</taxon>
    </lineage>
</organism>
<evidence type="ECO:0000256" key="2">
    <source>
        <dbReference type="PROSITE-ProRule" id="PRU00497"/>
    </source>
</evidence>
<dbReference type="GO" id="GO:0005615">
    <property type="term" value="C:extracellular space"/>
    <property type="evidence" value="ECO:0007669"/>
    <property type="project" value="TreeGrafter"/>
</dbReference>
<proteinExistence type="predicted"/>
<reference evidence="3" key="1">
    <citation type="submission" date="2013-04" db="EMBL/GenBank/DDBJ databases">
        <authorList>
            <person name="Qu J."/>
            <person name="Murali S.C."/>
            <person name="Bandaranaike D."/>
            <person name="Bellair M."/>
            <person name="Blankenburg K."/>
            <person name="Chao H."/>
            <person name="Dinh H."/>
            <person name="Doddapaneni H."/>
            <person name="Downs B."/>
            <person name="Dugan-Rocha S."/>
            <person name="Elkadiri S."/>
            <person name="Gnanaolivu R.D."/>
            <person name="Hernandez B."/>
            <person name="Javaid M."/>
            <person name="Jayaseelan J.C."/>
            <person name="Lee S."/>
            <person name="Li M."/>
            <person name="Ming W."/>
            <person name="Munidasa M."/>
            <person name="Muniz J."/>
            <person name="Nguyen L."/>
            <person name="Ongeri F."/>
            <person name="Osuji N."/>
            <person name="Pu L.-L."/>
            <person name="Puazo M."/>
            <person name="Qu C."/>
            <person name="Quiroz J."/>
            <person name="Raj R."/>
            <person name="Weissenberger G."/>
            <person name="Xin Y."/>
            <person name="Zou X."/>
            <person name="Han Y."/>
            <person name="Richards S."/>
            <person name="Worley K."/>
            <person name="Muzny D."/>
            <person name="Gibbs R."/>
        </authorList>
    </citation>
    <scope>NUCLEOTIDE SEQUENCE</scope>
    <source>
        <strain evidence="3">Sampled in the wild</strain>
    </source>
</reference>
<name>A0A8K0KNJ7_LADFU</name>
<dbReference type="PANTHER" id="PTHR12236">
    <property type="entry name" value="STRUCTURAL CONTITUENT OF CUTICLE"/>
    <property type="match status" value="1"/>
</dbReference>
<dbReference type="InterPro" id="IPR031311">
    <property type="entry name" value="CHIT_BIND_RR_consensus"/>
</dbReference>
<gene>
    <name evidence="3" type="ORF">J437_LFUL017427</name>
</gene>
<dbReference type="AlphaFoldDB" id="A0A8K0KNJ7"/>